<organism evidence="2 3">
    <name type="scientific">Pseudomonas spirodelae</name>
    <dbReference type="NCBI Taxonomy" id="3101751"/>
    <lineage>
        <taxon>Bacteria</taxon>
        <taxon>Pseudomonadati</taxon>
        <taxon>Pseudomonadota</taxon>
        <taxon>Gammaproteobacteria</taxon>
        <taxon>Pseudomonadales</taxon>
        <taxon>Pseudomonadaceae</taxon>
        <taxon>Pseudomonas</taxon>
    </lineage>
</organism>
<feature type="domain" description="DUF7079" evidence="1">
    <location>
        <begin position="8"/>
        <end position="116"/>
    </location>
</feature>
<evidence type="ECO:0000259" key="1">
    <source>
        <dbReference type="Pfam" id="PF23296"/>
    </source>
</evidence>
<dbReference type="InterPro" id="IPR055507">
    <property type="entry name" value="DUF7079"/>
</dbReference>
<dbReference type="RefSeq" id="WP_322948771.1">
    <property type="nucleotide sequence ID" value="NZ_JAYEET010000023.1"/>
</dbReference>
<evidence type="ECO:0000313" key="2">
    <source>
        <dbReference type="EMBL" id="MEA1605603.1"/>
    </source>
</evidence>
<dbReference type="EMBL" id="JAYEET010000023">
    <property type="protein sequence ID" value="MEA1605603.1"/>
    <property type="molecule type" value="Genomic_DNA"/>
</dbReference>
<proteinExistence type="predicted"/>
<gene>
    <name evidence="2" type="ORF">SOP97_07185</name>
</gene>
<keyword evidence="3" id="KW-1185">Reference proteome</keyword>
<name>A0ABU5P814_9PSED</name>
<protein>
    <recommendedName>
        <fullName evidence="1">DUF7079 domain-containing protein</fullName>
    </recommendedName>
</protein>
<dbReference type="Pfam" id="PF23296">
    <property type="entry name" value="DUF7079"/>
    <property type="match status" value="1"/>
</dbReference>
<sequence>MASILTREKRTRLWAALSDAFVDNEVDYSSIARQLAGFDLATIEVAFFEEVAPVCYSNLQAPIPPIWTAFDNAWLTEAIESTQEARRGSTFRRLRDQAFMTYLRYRLKDEWLSIERELDRQSAADAGK</sequence>
<comment type="caution">
    <text evidence="2">The sequence shown here is derived from an EMBL/GenBank/DDBJ whole genome shotgun (WGS) entry which is preliminary data.</text>
</comment>
<reference evidence="2 3" key="1">
    <citation type="submission" date="2023-12" db="EMBL/GenBank/DDBJ databases">
        <title>Pseudomonas sp. T5W1.</title>
        <authorList>
            <person name="Maltman C."/>
        </authorList>
    </citation>
    <scope>NUCLEOTIDE SEQUENCE [LARGE SCALE GENOMIC DNA]</scope>
    <source>
        <strain evidence="2 3">T5W1</strain>
    </source>
</reference>
<dbReference type="Proteomes" id="UP001292571">
    <property type="component" value="Unassembled WGS sequence"/>
</dbReference>
<evidence type="ECO:0000313" key="3">
    <source>
        <dbReference type="Proteomes" id="UP001292571"/>
    </source>
</evidence>
<accession>A0ABU5P814</accession>